<proteinExistence type="predicted"/>
<protein>
    <submittedName>
        <fullName evidence="2">Cytochrome C</fullName>
    </submittedName>
</protein>
<dbReference type="Proteomes" id="UP000032611">
    <property type="component" value="Chromosome"/>
</dbReference>
<dbReference type="PATRIC" id="fig|1486262.3.peg.632"/>
<accession>A0A0D5LMC1</accession>
<evidence type="ECO:0000256" key="1">
    <source>
        <dbReference type="SAM" id="SignalP"/>
    </source>
</evidence>
<reference evidence="2 3" key="1">
    <citation type="journal article" date="2015" name="Genome Announc.">
        <title>Complete genome sequence of Martelella endophytica YC6887, which has antifungal activity associated with a halophyte.</title>
        <authorList>
            <person name="Khan A."/>
            <person name="Khan H."/>
            <person name="Chung E.J."/>
            <person name="Hossain M.T."/>
            <person name="Chung Y.R."/>
        </authorList>
    </citation>
    <scope>NUCLEOTIDE SEQUENCE [LARGE SCALE GENOMIC DNA]</scope>
    <source>
        <strain evidence="2">YC6887</strain>
    </source>
</reference>
<dbReference type="HOGENOM" id="CLU_760243_0_0_5"/>
<dbReference type="Gene3D" id="1.10.1130.10">
    <property type="entry name" value="Flavocytochrome C3, Chain A"/>
    <property type="match status" value="1"/>
</dbReference>
<gene>
    <name evidence="2" type="ORF">TM49_03105</name>
</gene>
<dbReference type="STRING" id="1486262.TM49_03105"/>
<keyword evidence="1" id="KW-0732">Signal</keyword>
<dbReference type="KEGG" id="mey:TM49_03105"/>
<name>A0A0D5LMC1_MAREN</name>
<dbReference type="SUPFAM" id="SSF48695">
    <property type="entry name" value="Multiheme cytochromes"/>
    <property type="match status" value="1"/>
</dbReference>
<evidence type="ECO:0000313" key="2">
    <source>
        <dbReference type="EMBL" id="AJY44902.1"/>
    </source>
</evidence>
<organism evidence="2 3">
    <name type="scientific">Martelella endophytica</name>
    <dbReference type="NCBI Taxonomy" id="1486262"/>
    <lineage>
        <taxon>Bacteria</taxon>
        <taxon>Pseudomonadati</taxon>
        <taxon>Pseudomonadota</taxon>
        <taxon>Alphaproteobacteria</taxon>
        <taxon>Hyphomicrobiales</taxon>
        <taxon>Aurantimonadaceae</taxon>
        <taxon>Martelella</taxon>
    </lineage>
</organism>
<dbReference type="EMBL" id="CP010803">
    <property type="protein sequence ID" value="AJY44902.1"/>
    <property type="molecule type" value="Genomic_DNA"/>
</dbReference>
<dbReference type="AlphaFoldDB" id="A0A0D5LMC1"/>
<feature type="chain" id="PRO_5002295092" evidence="1">
    <location>
        <begin position="27"/>
        <end position="388"/>
    </location>
</feature>
<keyword evidence="3" id="KW-1185">Reference proteome</keyword>
<feature type="signal peptide" evidence="1">
    <location>
        <begin position="1"/>
        <end position="26"/>
    </location>
</feature>
<sequence length="388" mass="41235">MSRIYFVFALTLFAILTIVNSNGAQAQEPAAGDDPVEALELYVMPQSGPFRPDQISVPQQDMITAWARSAHADATAEAFTHWDGEGEVPVACARCHSGAGFRSFHGLDGSAPGVDGPVPVGGVVDCDTCHNPGLGEIAAIMLPSGIEHPVKPGVEAACMTCHIGREAGASVTKAVADKADDAPDDSLNFVNPHYALAGATRLGSVGAGGYQYPGKTYSGRFFHARPLDDCVSCHNPHTLDVSEAICLTCHENGSPDAIRISSISFDGSGNVSKGIRTDIDANAALLLRTIQDYAVKVAGTPIVFEPSYPYFFVDADQDGRGDRIDGAPQKYNAWTPRMLKAAYNWKFINADPGAFAHNPHYTLELLYDSVEDLAGPLNLDMAELGIAR</sequence>
<dbReference type="InterPro" id="IPR036280">
    <property type="entry name" value="Multihaem_cyt_sf"/>
</dbReference>
<evidence type="ECO:0000313" key="3">
    <source>
        <dbReference type="Proteomes" id="UP000032611"/>
    </source>
</evidence>